<feature type="transmembrane region" description="Helical" evidence="5">
    <location>
        <begin position="100"/>
        <end position="119"/>
    </location>
</feature>
<dbReference type="SUPFAM" id="SSF144091">
    <property type="entry name" value="Rhomboid-like"/>
    <property type="match status" value="1"/>
</dbReference>
<dbReference type="InterPro" id="IPR022764">
    <property type="entry name" value="Peptidase_S54_rhomboid_dom"/>
</dbReference>
<feature type="transmembrane region" description="Helical" evidence="5">
    <location>
        <begin position="125"/>
        <end position="145"/>
    </location>
</feature>
<dbReference type="PANTHER" id="PTHR43066">
    <property type="entry name" value="RHOMBOID-RELATED PROTEIN"/>
    <property type="match status" value="1"/>
</dbReference>
<reference evidence="7 8" key="1">
    <citation type="submission" date="2017-10" db="EMBL/GenBank/DDBJ databases">
        <title>Sequencing the genomes of 1000 actinobacteria strains.</title>
        <authorList>
            <person name="Klenk H.-P."/>
        </authorList>
    </citation>
    <scope>NUCLEOTIDE SEQUENCE [LARGE SCALE GENOMIC DNA]</scope>
    <source>
        <strain evidence="7 8">DSM 21801</strain>
    </source>
</reference>
<keyword evidence="7" id="KW-0378">Hydrolase</keyword>
<gene>
    <name evidence="7" type="ORF">ATL40_0091</name>
</gene>
<keyword evidence="2 5" id="KW-0812">Transmembrane</keyword>
<dbReference type="Pfam" id="PF01694">
    <property type="entry name" value="Rhomboid"/>
    <property type="match status" value="1"/>
</dbReference>
<dbReference type="Gene3D" id="1.20.1540.10">
    <property type="entry name" value="Rhomboid-like"/>
    <property type="match status" value="1"/>
</dbReference>
<name>A0A2A9CWN9_9MICO</name>
<keyword evidence="8" id="KW-1185">Reference proteome</keyword>
<proteinExistence type="predicted"/>
<comment type="subcellular location">
    <subcellularLocation>
        <location evidence="1">Membrane</location>
        <topology evidence="1">Multi-pass membrane protein</topology>
    </subcellularLocation>
</comment>
<organism evidence="7 8">
    <name type="scientific">Serinibacter salmoneus</name>
    <dbReference type="NCBI Taxonomy" id="556530"/>
    <lineage>
        <taxon>Bacteria</taxon>
        <taxon>Bacillati</taxon>
        <taxon>Actinomycetota</taxon>
        <taxon>Actinomycetes</taxon>
        <taxon>Micrococcales</taxon>
        <taxon>Beutenbergiaceae</taxon>
        <taxon>Serinibacter</taxon>
    </lineage>
</organism>
<evidence type="ECO:0000256" key="1">
    <source>
        <dbReference type="ARBA" id="ARBA00004141"/>
    </source>
</evidence>
<keyword evidence="7" id="KW-0645">Protease</keyword>
<dbReference type="Proteomes" id="UP000224915">
    <property type="component" value="Unassembled WGS sequence"/>
</dbReference>
<evidence type="ECO:0000313" key="8">
    <source>
        <dbReference type="Proteomes" id="UP000224915"/>
    </source>
</evidence>
<feature type="transmembrane region" description="Helical" evidence="5">
    <location>
        <begin position="20"/>
        <end position="41"/>
    </location>
</feature>
<evidence type="ECO:0000259" key="6">
    <source>
        <dbReference type="Pfam" id="PF01694"/>
    </source>
</evidence>
<feature type="transmembrane region" description="Helical" evidence="5">
    <location>
        <begin position="61"/>
        <end position="88"/>
    </location>
</feature>
<keyword evidence="3 5" id="KW-1133">Transmembrane helix</keyword>
<dbReference type="RefSeq" id="WP_098467809.1">
    <property type="nucleotide sequence ID" value="NZ_PDJD01000001.1"/>
</dbReference>
<keyword evidence="4 5" id="KW-0472">Membrane</keyword>
<evidence type="ECO:0000313" key="7">
    <source>
        <dbReference type="EMBL" id="PFG18551.1"/>
    </source>
</evidence>
<evidence type="ECO:0000256" key="2">
    <source>
        <dbReference type="ARBA" id="ARBA00022692"/>
    </source>
</evidence>
<feature type="transmembrane region" description="Helical" evidence="5">
    <location>
        <begin position="152"/>
        <end position="176"/>
    </location>
</feature>
<feature type="domain" description="Peptidase S54 rhomboid" evidence="6">
    <location>
        <begin position="64"/>
        <end position="201"/>
    </location>
</feature>
<dbReference type="InterPro" id="IPR035952">
    <property type="entry name" value="Rhomboid-like_sf"/>
</dbReference>
<dbReference type="OrthoDB" id="465874at2"/>
<evidence type="ECO:0000256" key="4">
    <source>
        <dbReference type="ARBA" id="ARBA00023136"/>
    </source>
</evidence>
<evidence type="ECO:0000256" key="3">
    <source>
        <dbReference type="ARBA" id="ARBA00022989"/>
    </source>
</evidence>
<dbReference type="AlphaFoldDB" id="A0A2A9CWN9"/>
<dbReference type="GO" id="GO:0016020">
    <property type="term" value="C:membrane"/>
    <property type="evidence" value="ECO:0007669"/>
    <property type="project" value="UniProtKB-SubCell"/>
</dbReference>
<feature type="transmembrane region" description="Helical" evidence="5">
    <location>
        <begin position="182"/>
        <end position="200"/>
    </location>
</feature>
<evidence type="ECO:0000256" key="5">
    <source>
        <dbReference type="SAM" id="Phobius"/>
    </source>
</evidence>
<dbReference type="GO" id="GO:0006508">
    <property type="term" value="P:proteolysis"/>
    <property type="evidence" value="ECO:0007669"/>
    <property type="project" value="UniProtKB-KW"/>
</dbReference>
<dbReference type="GO" id="GO:0004252">
    <property type="term" value="F:serine-type endopeptidase activity"/>
    <property type="evidence" value="ECO:0007669"/>
    <property type="project" value="InterPro"/>
</dbReference>
<dbReference type="EMBL" id="PDJD01000001">
    <property type="protein sequence ID" value="PFG18551.1"/>
    <property type="molecule type" value="Genomic_DNA"/>
</dbReference>
<protein>
    <submittedName>
        <fullName evidence="7">Membrane associated rhomboid family serine protease</fullName>
    </submittedName>
</protein>
<comment type="caution">
    <text evidence="7">The sequence shown here is derived from an EMBL/GenBank/DDBJ whole genome shotgun (WGS) entry which is preliminary data.</text>
</comment>
<sequence>MRTLFRSEQVGRASLSGANVTASLLTLAWLAGAMLLLQVVNSLTGSWLTQHLGITPRTLEGLLGILFAPLLHAGWSHLWSNLALVVAFGFLVRLGGPTQFVGVTAVIWLVSGLGIWLTAPAGSVTIGASVLVFGWLAYLVVRGFLRRAVGQILLGIVLLAIWGSIFWTGIALAAFGPGSVSWQGHLFGAVGGVLAAWLVARADGTVGARR</sequence>
<accession>A0A2A9CWN9</accession>